<dbReference type="Proteomes" id="UP001141434">
    <property type="component" value="Unassembled WGS sequence"/>
</dbReference>
<comment type="caution">
    <text evidence="1">The sequence shown here is derived from an EMBL/GenBank/DDBJ whole genome shotgun (WGS) entry which is preliminary data.</text>
</comment>
<reference evidence="1" key="1">
    <citation type="submission" date="2022-11" db="EMBL/GenBank/DDBJ databases">
        <authorList>
            <person name="Petersen C."/>
        </authorList>
    </citation>
    <scope>NUCLEOTIDE SEQUENCE</scope>
    <source>
        <strain evidence="1">IBT 34128</strain>
    </source>
</reference>
<organism evidence="1 2">
    <name type="scientific">Penicillium alfredii</name>
    <dbReference type="NCBI Taxonomy" id="1506179"/>
    <lineage>
        <taxon>Eukaryota</taxon>
        <taxon>Fungi</taxon>
        <taxon>Dikarya</taxon>
        <taxon>Ascomycota</taxon>
        <taxon>Pezizomycotina</taxon>
        <taxon>Eurotiomycetes</taxon>
        <taxon>Eurotiomycetidae</taxon>
        <taxon>Eurotiales</taxon>
        <taxon>Aspergillaceae</taxon>
        <taxon>Penicillium</taxon>
    </lineage>
</organism>
<dbReference type="AlphaFoldDB" id="A0A9W9KRS2"/>
<keyword evidence="2" id="KW-1185">Reference proteome</keyword>
<sequence length="126" mass="14739">MPRQIRPPMVDSSSSESDFVCPMMAALDEGSLTVSKTLSEFRNFFDLRTDVWDKFRKELRSFALDQYSLDDLKDQESARMQAAEDFLEENGEKYWGTSENRKKYLDPKALQQSPVYMCTYPKKKEP</sequence>
<evidence type="ECO:0000313" key="2">
    <source>
        <dbReference type="Proteomes" id="UP001141434"/>
    </source>
</evidence>
<name>A0A9W9KRS2_9EURO</name>
<dbReference type="EMBL" id="JAPMSZ010000001">
    <property type="protein sequence ID" value="KAJ5115423.1"/>
    <property type="molecule type" value="Genomic_DNA"/>
</dbReference>
<dbReference type="OrthoDB" id="4363099at2759"/>
<protein>
    <submittedName>
        <fullName evidence="1">Uncharacterized protein</fullName>
    </submittedName>
</protein>
<dbReference type="RefSeq" id="XP_056516614.1">
    <property type="nucleotide sequence ID" value="XM_056651764.1"/>
</dbReference>
<evidence type="ECO:0000313" key="1">
    <source>
        <dbReference type="EMBL" id="KAJ5115423.1"/>
    </source>
</evidence>
<dbReference type="GeneID" id="81390932"/>
<reference evidence="1" key="2">
    <citation type="journal article" date="2023" name="IMA Fungus">
        <title>Comparative genomic study of the Penicillium genus elucidates a diverse pangenome and 15 lateral gene transfer events.</title>
        <authorList>
            <person name="Petersen C."/>
            <person name="Sorensen T."/>
            <person name="Nielsen M.R."/>
            <person name="Sondergaard T.E."/>
            <person name="Sorensen J.L."/>
            <person name="Fitzpatrick D.A."/>
            <person name="Frisvad J.C."/>
            <person name="Nielsen K.L."/>
        </authorList>
    </citation>
    <scope>NUCLEOTIDE SEQUENCE</scope>
    <source>
        <strain evidence="1">IBT 34128</strain>
    </source>
</reference>
<accession>A0A9W9KRS2</accession>
<gene>
    <name evidence="1" type="ORF">NUU61_001182</name>
</gene>
<proteinExistence type="predicted"/>